<feature type="transmembrane region" description="Helical" evidence="1">
    <location>
        <begin position="121"/>
        <end position="143"/>
    </location>
</feature>
<dbReference type="Proteomes" id="UP000886687">
    <property type="component" value="Unassembled WGS sequence"/>
</dbReference>
<sequence length="151" mass="16897">MSIALTLHLLAVIVWVGGMFFAHVILRPVLNEQLEPHQRLPLLLRVFDGFFPWVWGSVITILASGLWMLFTQYGGETGWWLSFMSVVGTLMAAIFIFIYAIPYHQLGTALKGDDMPRAVAAITLIRQLILVNLILGMVVSLLATMGKYGFF</sequence>
<keyword evidence="1" id="KW-0472">Membrane</keyword>
<evidence type="ECO:0000313" key="3">
    <source>
        <dbReference type="EMBL" id="MCG7941220.1"/>
    </source>
</evidence>
<feature type="transmembrane region" description="Helical" evidence="1">
    <location>
        <begin position="50"/>
        <end position="70"/>
    </location>
</feature>
<name>A0A9E4K997_9GAMM</name>
<proteinExistence type="predicted"/>
<comment type="caution">
    <text evidence="3">The sequence shown here is derived from an EMBL/GenBank/DDBJ whole genome shotgun (WGS) entry which is preliminary data.</text>
</comment>
<evidence type="ECO:0000256" key="1">
    <source>
        <dbReference type="SAM" id="Phobius"/>
    </source>
</evidence>
<accession>A0A9E4K997</accession>
<reference evidence="3" key="1">
    <citation type="journal article" date="2021" name="Proc. Natl. Acad. Sci. U.S.A.">
        <title>Global biogeography of chemosynthetic symbionts reveals both localized and globally distributed symbiont groups. .</title>
        <authorList>
            <person name="Osvatic J.T."/>
            <person name="Wilkins L.G.E."/>
            <person name="Leibrecht L."/>
            <person name="Leray M."/>
            <person name="Zauner S."/>
            <person name="Polzin J."/>
            <person name="Camacho Y."/>
            <person name="Gros O."/>
            <person name="van Gils J.A."/>
            <person name="Eisen J.A."/>
            <person name="Petersen J.M."/>
            <person name="Yuen B."/>
        </authorList>
    </citation>
    <scope>NUCLEOTIDE SEQUENCE</scope>
    <source>
        <strain evidence="3">MAGL173</strain>
    </source>
</reference>
<dbReference type="EMBL" id="JAEPDI010000024">
    <property type="protein sequence ID" value="MCG7941220.1"/>
    <property type="molecule type" value="Genomic_DNA"/>
</dbReference>
<organism evidence="3 4">
    <name type="scientific">Candidatus Thiodiazotropha lotti</name>
    <dbReference type="NCBI Taxonomy" id="2792787"/>
    <lineage>
        <taxon>Bacteria</taxon>
        <taxon>Pseudomonadati</taxon>
        <taxon>Pseudomonadota</taxon>
        <taxon>Gammaproteobacteria</taxon>
        <taxon>Chromatiales</taxon>
        <taxon>Sedimenticolaceae</taxon>
        <taxon>Candidatus Thiodiazotropha</taxon>
    </lineage>
</organism>
<feature type="transmembrane region" description="Helical" evidence="1">
    <location>
        <begin position="77"/>
        <end position="101"/>
    </location>
</feature>
<gene>
    <name evidence="3" type="ORF">JAZ04_20505</name>
</gene>
<feature type="domain" description="Copper resistance protein D" evidence="2">
    <location>
        <begin position="45"/>
        <end position="143"/>
    </location>
</feature>
<evidence type="ECO:0000313" key="4">
    <source>
        <dbReference type="Proteomes" id="UP000886687"/>
    </source>
</evidence>
<feature type="transmembrane region" description="Helical" evidence="1">
    <location>
        <begin position="7"/>
        <end position="30"/>
    </location>
</feature>
<dbReference type="GO" id="GO:0016020">
    <property type="term" value="C:membrane"/>
    <property type="evidence" value="ECO:0007669"/>
    <property type="project" value="InterPro"/>
</dbReference>
<dbReference type="AlphaFoldDB" id="A0A9E4K997"/>
<keyword evidence="1" id="KW-1133">Transmembrane helix</keyword>
<protein>
    <recommendedName>
        <fullName evidence="2">Copper resistance protein D domain-containing protein</fullName>
    </recommendedName>
</protein>
<evidence type="ECO:0000259" key="2">
    <source>
        <dbReference type="Pfam" id="PF05425"/>
    </source>
</evidence>
<dbReference type="Pfam" id="PF05425">
    <property type="entry name" value="CopD"/>
    <property type="match status" value="1"/>
</dbReference>
<dbReference type="InterPro" id="IPR008457">
    <property type="entry name" value="Cu-R_CopD_dom"/>
</dbReference>
<keyword evidence="1" id="KW-0812">Transmembrane</keyword>